<sequence>MRRSKSSPEPSARGNFTPPPRGAAPPVYASGAEPSAPTPSGSRLSPRNWRVPTRLNAILLIPVLVGLVMGGFQVKGSIDTWQEARDAESTARLVRAALTYADRLIDERDISAEPMLEGDRDAEAVTKAQAATDDAADQFDAAVEDMPQRDGLLRRLDTFRKVEPDLEDLRKAAYTSKLPGAKTEEAYVAIQHPLTEFANELGLGTGNITSYGRTVYAITLAKGTVSLQRSLGMHLLVKPGPTATSLGQQRVALTSFAYLERIAVDEYKGGGTEADRQRLSDAQEQLEADGEKQAKEAAAAAKAKGETYVPMPDTETTVGAIAQLSTTQPSARLALAQQGITPENWWAVNTARFDAYTAIESDLADKAVNEASSIADDAQRDAFITGAAVVVALLAAFLLAGLVARQMSRSMRRLRNAAFGVAEQRLPMLVDQLSRTDPGRVDTRVEPIPITSTDEIGEVARAFDQVHREAVRLASEQALLRGNINAIFTNLSRRNQSLIEGQLTLITDLENNEADPDQLENLFRLDHLATRMRRNGENLLVLAGEEPGRRWDQPVPLVDVLRAASSEVEQYERIELSGVPEAEIHGRAVTDLVHLLAELLENATTFSSPQTKVRVTATRLPDGRVMIEIHDKGIGLTAEDFADINHKLANPPTVDAAISQRMGLFVVGRLSDRHGIRVQLRPSGEQAGTTSLVMLPDAITHGGGGQQHVPDSEFTVSSMIPRQEAYEVAPLRTAAELGFDDSRYGEVPDDIRELDPVGRSLMREERRAALEAQAGPQQGIGEPLGFGNETGPQQPSYDGAAYEQQRPYDDPQAAYDNQHGAYDEQPQNAYDERYFQGSGGYQEPAYAEAPQPDQQGPGQESFNGFGARPRQGDWQQQTGYQGAYQSEYAPETESARAADGNPQDRVGFERPAPTSGGGPQLTDAGLPRRGSPASNNGGSPTGPQQWQQPETGQDSLQQRQERDLSAGNGGGDDDWRSANDERWQRAGSLRKPKAGGVTPSGLPRRVPRANLVEGTAEQTPQGGPQVSRAPEEIRGRLSNLRRGVERGRNAGSDTNGQGLGPDSTYDQER</sequence>
<dbReference type="CDD" id="cd06225">
    <property type="entry name" value="HAMP"/>
    <property type="match status" value="1"/>
</dbReference>
<dbReference type="Gene3D" id="6.10.340.10">
    <property type="match status" value="1"/>
</dbReference>
<dbReference type="GO" id="GO:0000160">
    <property type="term" value="P:phosphorelay signal transduction system"/>
    <property type="evidence" value="ECO:0007669"/>
    <property type="project" value="UniProtKB-KW"/>
</dbReference>
<evidence type="ECO:0000256" key="6">
    <source>
        <dbReference type="ARBA" id="ARBA00022692"/>
    </source>
</evidence>
<keyword evidence="8" id="KW-0418">Kinase</keyword>
<keyword evidence="7" id="KW-0547">Nucleotide-binding</keyword>
<keyword evidence="10 13" id="KW-1133">Transmembrane helix</keyword>
<keyword evidence="4" id="KW-0597">Phosphoprotein</keyword>
<dbReference type="PANTHER" id="PTHR44936">
    <property type="entry name" value="SENSOR PROTEIN CREC"/>
    <property type="match status" value="1"/>
</dbReference>
<evidence type="ECO:0000256" key="2">
    <source>
        <dbReference type="ARBA" id="ARBA00004370"/>
    </source>
</evidence>
<keyword evidence="13" id="KW-0472">Membrane</keyword>
<feature type="region of interest" description="Disordered" evidence="12">
    <location>
        <begin position="1"/>
        <end position="48"/>
    </location>
</feature>
<dbReference type="SMART" id="SM00387">
    <property type="entry name" value="HATPase_c"/>
    <property type="match status" value="1"/>
</dbReference>
<feature type="compositionally biased region" description="Polar residues" evidence="12">
    <location>
        <begin position="873"/>
        <end position="884"/>
    </location>
</feature>
<evidence type="ECO:0000256" key="8">
    <source>
        <dbReference type="ARBA" id="ARBA00022777"/>
    </source>
</evidence>
<dbReference type="CDD" id="cd16936">
    <property type="entry name" value="HATPase_RsbW-like"/>
    <property type="match status" value="1"/>
</dbReference>
<dbReference type="Pfam" id="PF08376">
    <property type="entry name" value="NIT"/>
    <property type="match status" value="1"/>
</dbReference>
<dbReference type="InterPro" id="IPR036890">
    <property type="entry name" value="HATPase_C_sf"/>
</dbReference>
<dbReference type="PANTHER" id="PTHR44936:SF9">
    <property type="entry name" value="SENSOR PROTEIN CREC"/>
    <property type="match status" value="1"/>
</dbReference>
<keyword evidence="9" id="KW-0067">ATP-binding</keyword>
<evidence type="ECO:0000256" key="7">
    <source>
        <dbReference type="ARBA" id="ARBA00022741"/>
    </source>
</evidence>
<keyword evidence="11" id="KW-0902">Two-component regulatory system</keyword>
<dbReference type="EMBL" id="JACEQY010000122">
    <property type="protein sequence ID" value="MBA4867317.1"/>
    <property type="molecule type" value="Genomic_DNA"/>
</dbReference>
<evidence type="ECO:0000256" key="5">
    <source>
        <dbReference type="ARBA" id="ARBA00022679"/>
    </source>
</evidence>
<name>A0A7W2HKM0_9ACTN</name>
<keyword evidence="5" id="KW-0808">Transferase</keyword>
<feature type="compositionally biased region" description="Basic and acidic residues" evidence="12">
    <location>
        <begin position="973"/>
        <end position="984"/>
    </location>
</feature>
<protein>
    <recommendedName>
        <fullName evidence="3">histidine kinase</fullName>
        <ecNumber evidence="3">2.7.13.3</ecNumber>
    </recommendedName>
</protein>
<dbReference type="GO" id="GO:0005524">
    <property type="term" value="F:ATP binding"/>
    <property type="evidence" value="ECO:0007669"/>
    <property type="project" value="UniProtKB-KW"/>
</dbReference>
<dbReference type="InterPro" id="IPR013587">
    <property type="entry name" value="Nitrate/nitrite_sensing"/>
</dbReference>
<dbReference type="RefSeq" id="WP_181868635.1">
    <property type="nucleotide sequence ID" value="NZ_JACEQY010000122.1"/>
</dbReference>
<dbReference type="EC" id="2.7.13.3" evidence="3"/>
<evidence type="ECO:0000256" key="11">
    <source>
        <dbReference type="ARBA" id="ARBA00023012"/>
    </source>
</evidence>
<dbReference type="AlphaFoldDB" id="A0A7W2HKM0"/>
<dbReference type="GO" id="GO:0004673">
    <property type="term" value="F:protein histidine kinase activity"/>
    <property type="evidence" value="ECO:0007669"/>
    <property type="project" value="UniProtKB-EC"/>
</dbReference>
<evidence type="ECO:0000256" key="10">
    <source>
        <dbReference type="ARBA" id="ARBA00022989"/>
    </source>
</evidence>
<keyword evidence="6 13" id="KW-0812">Transmembrane</keyword>
<dbReference type="InterPro" id="IPR003594">
    <property type="entry name" value="HATPase_dom"/>
</dbReference>
<proteinExistence type="predicted"/>
<evidence type="ECO:0000256" key="1">
    <source>
        <dbReference type="ARBA" id="ARBA00000085"/>
    </source>
</evidence>
<comment type="caution">
    <text evidence="15">The sequence shown here is derived from an EMBL/GenBank/DDBJ whole genome shotgun (WGS) entry which is preliminary data.</text>
</comment>
<accession>A0A7W2HKM0</accession>
<dbReference type="SMART" id="SM00304">
    <property type="entry name" value="HAMP"/>
    <property type="match status" value="1"/>
</dbReference>
<dbReference type="Proteomes" id="UP000586976">
    <property type="component" value="Unassembled WGS sequence"/>
</dbReference>
<evidence type="ECO:0000256" key="12">
    <source>
        <dbReference type="SAM" id="MobiDB-lite"/>
    </source>
</evidence>
<dbReference type="GO" id="GO:0016020">
    <property type="term" value="C:membrane"/>
    <property type="evidence" value="ECO:0007669"/>
    <property type="project" value="UniProtKB-SubCell"/>
</dbReference>
<gene>
    <name evidence="15" type="ORF">H1V43_39845</name>
</gene>
<feature type="domain" description="NIT" evidence="14">
    <location>
        <begin position="95"/>
        <end position="374"/>
    </location>
</feature>
<dbReference type="InterPro" id="IPR003660">
    <property type="entry name" value="HAMP_dom"/>
</dbReference>
<dbReference type="Gene3D" id="3.30.565.10">
    <property type="entry name" value="Histidine kinase-like ATPase, C-terminal domain"/>
    <property type="match status" value="1"/>
</dbReference>
<dbReference type="InterPro" id="IPR050980">
    <property type="entry name" value="2C_sensor_his_kinase"/>
</dbReference>
<reference evidence="15 16" key="1">
    <citation type="submission" date="2020-07" db="EMBL/GenBank/DDBJ databases">
        <title>Streptomyces isolated from Indian soil.</title>
        <authorList>
            <person name="Mandal S."/>
            <person name="Maiti P.K."/>
        </authorList>
    </citation>
    <scope>NUCLEOTIDE SEQUENCE [LARGE SCALE GENOMIC DNA]</scope>
    <source>
        <strain evidence="15 16">PSKA54</strain>
    </source>
</reference>
<feature type="transmembrane region" description="Helical" evidence="13">
    <location>
        <begin position="382"/>
        <end position="404"/>
    </location>
</feature>
<comment type="catalytic activity">
    <reaction evidence="1">
        <text>ATP + protein L-histidine = ADP + protein N-phospho-L-histidine.</text>
        <dbReference type="EC" id="2.7.13.3"/>
    </reaction>
</comment>
<evidence type="ECO:0000313" key="16">
    <source>
        <dbReference type="Proteomes" id="UP000586976"/>
    </source>
</evidence>
<evidence type="ECO:0000259" key="14">
    <source>
        <dbReference type="PROSITE" id="PS50906"/>
    </source>
</evidence>
<evidence type="ECO:0000313" key="15">
    <source>
        <dbReference type="EMBL" id="MBA4867317.1"/>
    </source>
</evidence>
<keyword evidence="16" id="KW-1185">Reference proteome</keyword>
<dbReference type="InterPro" id="IPR010910">
    <property type="entry name" value="Nitrate/nitrite_sensing_bac"/>
</dbReference>
<comment type="subcellular location">
    <subcellularLocation>
        <location evidence="2">Membrane</location>
    </subcellularLocation>
</comment>
<dbReference type="Pfam" id="PF02518">
    <property type="entry name" value="HATPase_c"/>
    <property type="match status" value="1"/>
</dbReference>
<evidence type="ECO:0000256" key="3">
    <source>
        <dbReference type="ARBA" id="ARBA00012438"/>
    </source>
</evidence>
<feature type="region of interest" description="Disordered" evidence="12">
    <location>
        <begin position="767"/>
        <end position="1069"/>
    </location>
</feature>
<feature type="compositionally biased region" description="Polar residues" evidence="12">
    <location>
        <begin position="932"/>
        <end position="958"/>
    </location>
</feature>
<dbReference type="SUPFAM" id="SSF55874">
    <property type="entry name" value="ATPase domain of HSP90 chaperone/DNA topoisomerase II/histidine kinase"/>
    <property type="match status" value="1"/>
</dbReference>
<evidence type="ECO:0000256" key="4">
    <source>
        <dbReference type="ARBA" id="ARBA00022553"/>
    </source>
</evidence>
<dbReference type="PROSITE" id="PS50906">
    <property type="entry name" value="NIT"/>
    <property type="match status" value="1"/>
</dbReference>
<evidence type="ECO:0000256" key="9">
    <source>
        <dbReference type="ARBA" id="ARBA00022840"/>
    </source>
</evidence>
<feature type="compositionally biased region" description="Polar residues" evidence="12">
    <location>
        <begin position="852"/>
        <end position="862"/>
    </location>
</feature>
<organism evidence="15 16">
    <name type="scientific">Streptomyces himalayensis subsp. aureolus</name>
    <dbReference type="NCBI Taxonomy" id="2758039"/>
    <lineage>
        <taxon>Bacteria</taxon>
        <taxon>Bacillati</taxon>
        <taxon>Actinomycetota</taxon>
        <taxon>Actinomycetes</taxon>
        <taxon>Kitasatosporales</taxon>
        <taxon>Streptomycetaceae</taxon>
        <taxon>Streptomyces</taxon>
        <taxon>Streptomyces himalayensis</taxon>
    </lineage>
</organism>
<evidence type="ECO:0000256" key="13">
    <source>
        <dbReference type="SAM" id="Phobius"/>
    </source>
</evidence>